<gene>
    <name evidence="1" type="ORF">METZ01_LOCUS213830</name>
</gene>
<accession>A0A382FD11</accession>
<protein>
    <submittedName>
        <fullName evidence="1">Uncharacterized protein</fullName>
    </submittedName>
</protein>
<name>A0A382FD11_9ZZZZ</name>
<organism evidence="1">
    <name type="scientific">marine metagenome</name>
    <dbReference type="NCBI Taxonomy" id="408172"/>
    <lineage>
        <taxon>unclassified sequences</taxon>
        <taxon>metagenomes</taxon>
        <taxon>ecological metagenomes</taxon>
    </lineage>
</organism>
<dbReference type="EMBL" id="UINC01049329">
    <property type="protein sequence ID" value="SVB60976.1"/>
    <property type="molecule type" value="Genomic_DNA"/>
</dbReference>
<evidence type="ECO:0000313" key="1">
    <source>
        <dbReference type="EMBL" id="SVB60976.1"/>
    </source>
</evidence>
<reference evidence="1" key="1">
    <citation type="submission" date="2018-05" db="EMBL/GenBank/DDBJ databases">
        <authorList>
            <person name="Lanie J.A."/>
            <person name="Ng W.-L."/>
            <person name="Kazmierczak K.M."/>
            <person name="Andrzejewski T.M."/>
            <person name="Davidsen T.M."/>
            <person name="Wayne K.J."/>
            <person name="Tettelin H."/>
            <person name="Glass J.I."/>
            <person name="Rusch D."/>
            <person name="Podicherti R."/>
            <person name="Tsui H.-C.T."/>
            <person name="Winkler M.E."/>
        </authorList>
    </citation>
    <scope>NUCLEOTIDE SEQUENCE</scope>
</reference>
<sequence length="45" mass="5505">MHESLRDIEGFEISFHEKSKRIINIKIEDQIIERLIFPFKKFDIT</sequence>
<feature type="non-terminal residue" evidence="1">
    <location>
        <position position="45"/>
    </location>
</feature>
<dbReference type="AlphaFoldDB" id="A0A382FD11"/>
<proteinExistence type="predicted"/>